<feature type="compositionally biased region" description="Polar residues" evidence="2">
    <location>
        <begin position="124"/>
        <end position="154"/>
    </location>
</feature>
<dbReference type="EMBL" id="VFQX01000009">
    <property type="protein sequence ID" value="KAF0982498.1"/>
    <property type="molecule type" value="Genomic_DNA"/>
</dbReference>
<feature type="region of interest" description="Disordered" evidence="2">
    <location>
        <begin position="337"/>
        <end position="392"/>
    </location>
</feature>
<feature type="region of interest" description="Disordered" evidence="2">
    <location>
        <begin position="83"/>
        <end position="154"/>
    </location>
</feature>
<feature type="compositionally biased region" description="Basic and acidic residues" evidence="2">
    <location>
        <begin position="381"/>
        <end position="392"/>
    </location>
</feature>
<comment type="caution">
    <text evidence="3">The sequence shown here is derived from an EMBL/GenBank/DDBJ whole genome shotgun (WGS) entry which is preliminary data.</text>
</comment>
<accession>A0A6A5C9Z5</accession>
<dbReference type="RefSeq" id="XP_044567211.1">
    <property type="nucleotide sequence ID" value="XM_044701835.1"/>
</dbReference>
<feature type="region of interest" description="Disordered" evidence="2">
    <location>
        <begin position="530"/>
        <end position="549"/>
    </location>
</feature>
<dbReference type="VEuPathDB" id="AmoebaDB:NfTy_019110"/>
<keyword evidence="1" id="KW-0175">Coiled coil</keyword>
<feature type="region of interest" description="Disordered" evidence="2">
    <location>
        <begin position="434"/>
        <end position="501"/>
    </location>
</feature>
<dbReference type="Proteomes" id="UP000444721">
    <property type="component" value="Unassembled WGS sequence"/>
</dbReference>
<feature type="coiled-coil region" evidence="1">
    <location>
        <begin position="267"/>
        <end position="322"/>
    </location>
</feature>
<dbReference type="VEuPathDB" id="AmoebaDB:FDP41_011428"/>
<gene>
    <name evidence="3" type="ORF">FDP41_011428</name>
</gene>
<dbReference type="GeneID" id="68118643"/>
<keyword evidence="4" id="KW-1185">Reference proteome</keyword>
<dbReference type="OrthoDB" id="10265741at2759"/>
<feature type="compositionally biased region" description="Polar residues" evidence="2">
    <location>
        <begin position="444"/>
        <end position="484"/>
    </location>
</feature>
<feature type="compositionally biased region" description="Polar residues" evidence="2">
    <location>
        <begin position="345"/>
        <end position="380"/>
    </location>
</feature>
<reference evidence="3 4" key="1">
    <citation type="journal article" date="2019" name="Sci. Rep.">
        <title>Nanopore sequencing improves the draft genome of the human pathogenic amoeba Naegleria fowleri.</title>
        <authorList>
            <person name="Liechti N."/>
            <person name="Schurch N."/>
            <person name="Bruggmann R."/>
            <person name="Wittwer M."/>
        </authorList>
    </citation>
    <scope>NUCLEOTIDE SEQUENCE [LARGE SCALE GENOMIC DNA]</scope>
    <source>
        <strain evidence="3 4">ATCC 30894</strain>
    </source>
</reference>
<feature type="compositionally biased region" description="Basic and acidic residues" evidence="2">
    <location>
        <begin position="434"/>
        <end position="443"/>
    </location>
</feature>
<sequence length="591" mass="67196">MADSSEWDLSSPQHGRYTLSTHINHEIIPPITSSKTTPNNRVDKFRNKKLSIEQIKPITRSESASSFGISLKVANYGRNSVQSFTSGGGSSTFGTTCKSSSSSEKRPRTAPTRQPGYEKKVSFTEAQSESKNQWGPTTTSAQKTSSGRRTPTLSPNFVDYKRFVKTFSESKSTTTTTSNPLNATTLSSGKMKALSVEMEVHLLENVERLKEIEENEFVLRQRYKQLYSDTFEEIIKVCPFGKLLRVIKDAYDKDALIADKTQEKQHYDELVILYTNAQNNLSQIEKEFKLLQKENAQLKSELKKQKSDSQRYKTEIERLTQLQSEIVSNVKPELRNLLNKKEKTQNTSRSSIQSLTSLKRNNTSPKSYRPETTSAKSRLFSQDKETMESDTKELKERDRLFELESELTKTILKERELTREIALINLEREKDEVKLEKKEEKSDGNTSKESFTEDNNSSMDGYTQGISRKSSKNNLQQTTTSQGCDNLEMEASPLDEEENSNSLREKLLRTARQQRLQESVAQDLDYTDPSIVKKQNHGTPPIASNTSGNATITMKDLKENLATNTQSMEPINLMFRSDSCDSFSLDYEDTL</sequence>
<name>A0A6A5C9Z5_NAEFO</name>
<feature type="compositionally biased region" description="Low complexity" evidence="2">
    <location>
        <begin position="92"/>
        <end position="102"/>
    </location>
</feature>
<evidence type="ECO:0000313" key="3">
    <source>
        <dbReference type="EMBL" id="KAF0982498.1"/>
    </source>
</evidence>
<dbReference type="OMA" id="IIKVCPF"/>
<evidence type="ECO:0000256" key="1">
    <source>
        <dbReference type="SAM" id="Coils"/>
    </source>
</evidence>
<evidence type="ECO:0000313" key="4">
    <source>
        <dbReference type="Proteomes" id="UP000444721"/>
    </source>
</evidence>
<evidence type="ECO:0000256" key="2">
    <source>
        <dbReference type="SAM" id="MobiDB-lite"/>
    </source>
</evidence>
<proteinExistence type="predicted"/>
<dbReference type="VEuPathDB" id="AmoebaDB:NF0029820"/>
<organism evidence="3 4">
    <name type="scientific">Naegleria fowleri</name>
    <name type="common">Brain eating amoeba</name>
    <dbReference type="NCBI Taxonomy" id="5763"/>
    <lineage>
        <taxon>Eukaryota</taxon>
        <taxon>Discoba</taxon>
        <taxon>Heterolobosea</taxon>
        <taxon>Tetramitia</taxon>
        <taxon>Eutetramitia</taxon>
        <taxon>Vahlkampfiidae</taxon>
        <taxon>Naegleria</taxon>
    </lineage>
</organism>
<dbReference type="AlphaFoldDB" id="A0A6A5C9Z5"/>
<protein>
    <submittedName>
        <fullName evidence="3">Uncharacterized protein</fullName>
    </submittedName>
</protein>